<evidence type="ECO:0000313" key="2">
    <source>
        <dbReference type="EMBL" id="KAK4086910.1"/>
    </source>
</evidence>
<comment type="caution">
    <text evidence="2">The sequence shown here is derived from an EMBL/GenBank/DDBJ whole genome shotgun (WGS) entry which is preliminary data.</text>
</comment>
<feature type="region of interest" description="Disordered" evidence="1">
    <location>
        <begin position="32"/>
        <end position="58"/>
    </location>
</feature>
<organism evidence="2 3">
    <name type="scientific">Purpureocillium lilacinum</name>
    <name type="common">Paecilomyces lilacinus</name>
    <dbReference type="NCBI Taxonomy" id="33203"/>
    <lineage>
        <taxon>Eukaryota</taxon>
        <taxon>Fungi</taxon>
        <taxon>Dikarya</taxon>
        <taxon>Ascomycota</taxon>
        <taxon>Pezizomycotina</taxon>
        <taxon>Sordariomycetes</taxon>
        <taxon>Hypocreomycetidae</taxon>
        <taxon>Hypocreales</taxon>
        <taxon>Ophiocordycipitaceae</taxon>
        <taxon>Purpureocillium</taxon>
    </lineage>
</organism>
<keyword evidence="3" id="KW-1185">Reference proteome</keyword>
<gene>
    <name evidence="2" type="ORF">Purlil1_8644</name>
</gene>
<sequence>MARMAPDGTDKTRRQAFACLTSTALSLPELHLNGMSGDRPSVGPPCNHGRGEAPRRPGQASFQLMGRAEFFRRHECLDATWEPGGAAQSLPLQAQHQSLRYSCVPLSRLFSLLSSALIVHVDIRTSNLDSPRRGRLLGRLWGREAGLEARMAVEAPGELSQIWRHAPTDPRGNERHAHVTGRSISHGGLGFQPERPRFGGDASRRWSGRPSLASRVVGLCIKTGRRVGASTWMSVQNPPPRAGSLVSTSAGRAGVTANPQRPWRRPVWSGVRG</sequence>
<dbReference type="Proteomes" id="UP001287286">
    <property type="component" value="Unassembled WGS sequence"/>
</dbReference>
<dbReference type="EMBL" id="JAWRVI010000036">
    <property type="protein sequence ID" value="KAK4086910.1"/>
    <property type="molecule type" value="Genomic_DNA"/>
</dbReference>
<evidence type="ECO:0000256" key="1">
    <source>
        <dbReference type="SAM" id="MobiDB-lite"/>
    </source>
</evidence>
<protein>
    <submittedName>
        <fullName evidence="2">Uncharacterized protein</fullName>
    </submittedName>
</protein>
<reference evidence="2 3" key="1">
    <citation type="journal article" date="2024" name="Microbiol. Resour. Announc.">
        <title>Genome annotations for the ascomycete fungi Trichoderma harzianum, Trichoderma aggressivum, and Purpureocillium lilacinum.</title>
        <authorList>
            <person name="Beijen E.P.W."/>
            <person name="Ohm R.A."/>
        </authorList>
    </citation>
    <scope>NUCLEOTIDE SEQUENCE [LARGE SCALE GENOMIC DNA]</scope>
    <source>
        <strain evidence="2 3">CBS 150709</strain>
    </source>
</reference>
<evidence type="ECO:0000313" key="3">
    <source>
        <dbReference type="Proteomes" id="UP001287286"/>
    </source>
</evidence>
<accession>A0ABR0BSF6</accession>
<feature type="region of interest" description="Disordered" evidence="1">
    <location>
        <begin position="231"/>
        <end position="273"/>
    </location>
</feature>
<proteinExistence type="predicted"/>
<name>A0ABR0BSF6_PURLI</name>